<dbReference type="GO" id="GO:0005886">
    <property type="term" value="C:plasma membrane"/>
    <property type="evidence" value="ECO:0007669"/>
    <property type="project" value="TreeGrafter"/>
</dbReference>
<dbReference type="GO" id="GO:0016197">
    <property type="term" value="P:endosomal transport"/>
    <property type="evidence" value="ECO:0007669"/>
    <property type="project" value="TreeGrafter"/>
</dbReference>
<comment type="caution">
    <text evidence="4">The sequence shown here is derived from an EMBL/GenBank/DDBJ whole genome shotgun (WGS) entry which is preliminary data.</text>
</comment>
<protein>
    <recommendedName>
        <fullName evidence="6">EH domain-containing protein</fullName>
    </recommendedName>
</protein>
<dbReference type="SMART" id="SM00027">
    <property type="entry name" value="EH"/>
    <property type="match status" value="1"/>
</dbReference>
<evidence type="ECO:0008006" key="6">
    <source>
        <dbReference type="Google" id="ProtNLM"/>
    </source>
</evidence>
<dbReference type="SUPFAM" id="SSF47473">
    <property type="entry name" value="EF-hand"/>
    <property type="match status" value="1"/>
</dbReference>
<dbReference type="InterPro" id="IPR018247">
    <property type="entry name" value="EF_Hand_1_Ca_BS"/>
</dbReference>
<feature type="domain" description="EF-hand" evidence="3">
    <location>
        <begin position="28"/>
        <end position="63"/>
    </location>
</feature>
<accession>A0A3S5AK02</accession>
<evidence type="ECO:0000313" key="4">
    <source>
        <dbReference type="EMBL" id="VEL25701.1"/>
    </source>
</evidence>
<feature type="domain" description="EH" evidence="2">
    <location>
        <begin position="1"/>
        <end position="84"/>
    </location>
</feature>
<evidence type="ECO:0000259" key="3">
    <source>
        <dbReference type="PROSITE" id="PS50222"/>
    </source>
</evidence>
<dbReference type="InterPro" id="IPR011992">
    <property type="entry name" value="EF-hand-dom_pair"/>
</dbReference>
<dbReference type="PROSITE" id="PS50222">
    <property type="entry name" value="EF_HAND_2"/>
    <property type="match status" value="1"/>
</dbReference>
<dbReference type="GO" id="GO:0006897">
    <property type="term" value="P:endocytosis"/>
    <property type="evidence" value="ECO:0007669"/>
    <property type="project" value="TreeGrafter"/>
</dbReference>
<dbReference type="OrthoDB" id="6268095at2759"/>
<proteinExistence type="predicted"/>
<dbReference type="EMBL" id="CAAALY010075735">
    <property type="protein sequence ID" value="VEL25701.1"/>
    <property type="molecule type" value="Genomic_DNA"/>
</dbReference>
<reference evidence="4" key="1">
    <citation type="submission" date="2018-11" db="EMBL/GenBank/DDBJ databases">
        <authorList>
            <consortium name="Pathogen Informatics"/>
        </authorList>
    </citation>
    <scope>NUCLEOTIDE SEQUENCE</scope>
</reference>
<dbReference type="GO" id="GO:0005509">
    <property type="term" value="F:calcium ion binding"/>
    <property type="evidence" value="ECO:0007669"/>
    <property type="project" value="InterPro"/>
</dbReference>
<dbReference type="Gene3D" id="1.10.238.10">
    <property type="entry name" value="EF-hand"/>
    <property type="match status" value="1"/>
</dbReference>
<dbReference type="AlphaFoldDB" id="A0A3S5AK02"/>
<keyword evidence="5" id="KW-1185">Reference proteome</keyword>
<name>A0A3S5AK02_9PLAT</name>
<evidence type="ECO:0000256" key="1">
    <source>
        <dbReference type="ARBA" id="ARBA00022837"/>
    </source>
</evidence>
<sequence length="96" mass="10943">MMIFQTLAPVDGRISGAVAKDHMLQSKLPNNVLRKIWTLSDIDKDGYLDLNEFALANYLVDLKLNGCELPSELPDHLVPPSFRFRNEYNMLLNGHE</sequence>
<dbReference type="GO" id="GO:0005737">
    <property type="term" value="C:cytoplasm"/>
    <property type="evidence" value="ECO:0007669"/>
    <property type="project" value="TreeGrafter"/>
</dbReference>
<dbReference type="PROSITE" id="PS50031">
    <property type="entry name" value="EH"/>
    <property type="match status" value="1"/>
</dbReference>
<dbReference type="PANTHER" id="PTHR11216">
    <property type="entry name" value="EH DOMAIN"/>
    <property type="match status" value="1"/>
</dbReference>
<organism evidence="4 5">
    <name type="scientific">Protopolystoma xenopodis</name>
    <dbReference type="NCBI Taxonomy" id="117903"/>
    <lineage>
        <taxon>Eukaryota</taxon>
        <taxon>Metazoa</taxon>
        <taxon>Spiralia</taxon>
        <taxon>Lophotrochozoa</taxon>
        <taxon>Platyhelminthes</taxon>
        <taxon>Monogenea</taxon>
        <taxon>Polyopisthocotylea</taxon>
        <taxon>Polystomatidea</taxon>
        <taxon>Polystomatidae</taxon>
        <taxon>Protopolystoma</taxon>
    </lineage>
</organism>
<dbReference type="PROSITE" id="PS00018">
    <property type="entry name" value="EF_HAND_1"/>
    <property type="match status" value="1"/>
</dbReference>
<dbReference type="PANTHER" id="PTHR11216:SF174">
    <property type="entry name" value="GH06923P"/>
    <property type="match status" value="1"/>
</dbReference>
<dbReference type="InterPro" id="IPR002048">
    <property type="entry name" value="EF_hand_dom"/>
</dbReference>
<gene>
    <name evidence="4" type="ORF">PXEA_LOCUS19141</name>
</gene>
<dbReference type="Proteomes" id="UP000784294">
    <property type="component" value="Unassembled WGS sequence"/>
</dbReference>
<evidence type="ECO:0000313" key="5">
    <source>
        <dbReference type="Proteomes" id="UP000784294"/>
    </source>
</evidence>
<dbReference type="Pfam" id="PF12763">
    <property type="entry name" value="EH"/>
    <property type="match status" value="1"/>
</dbReference>
<dbReference type="CDD" id="cd00052">
    <property type="entry name" value="EH"/>
    <property type="match status" value="1"/>
</dbReference>
<keyword evidence="1" id="KW-0106">Calcium</keyword>
<evidence type="ECO:0000259" key="2">
    <source>
        <dbReference type="PROSITE" id="PS50031"/>
    </source>
</evidence>
<dbReference type="InterPro" id="IPR000261">
    <property type="entry name" value="EH_dom"/>
</dbReference>